<dbReference type="InterPro" id="IPR051795">
    <property type="entry name" value="Glycosyl_Hydrlase_43"/>
</dbReference>
<protein>
    <submittedName>
        <fullName evidence="9">Beta-xylosidase</fullName>
    </submittedName>
</protein>
<dbReference type="PANTHER" id="PTHR42812:SF12">
    <property type="entry name" value="BETA-XYLOSIDASE-RELATED"/>
    <property type="match status" value="1"/>
</dbReference>
<dbReference type="AlphaFoldDB" id="A0A7W9ETP8"/>
<evidence type="ECO:0000256" key="4">
    <source>
        <dbReference type="PIRSR" id="PIRSR606710-1"/>
    </source>
</evidence>
<evidence type="ECO:0000313" key="10">
    <source>
        <dbReference type="Proteomes" id="UP000546200"/>
    </source>
</evidence>
<accession>A0A7W9ETP8</accession>
<dbReference type="GO" id="GO:0005975">
    <property type="term" value="P:carbohydrate metabolic process"/>
    <property type="evidence" value="ECO:0007669"/>
    <property type="project" value="InterPro"/>
</dbReference>
<dbReference type="InterPro" id="IPR023296">
    <property type="entry name" value="Glyco_hydro_beta-prop_sf"/>
</dbReference>
<evidence type="ECO:0000256" key="2">
    <source>
        <dbReference type="ARBA" id="ARBA00022801"/>
    </source>
</evidence>
<dbReference type="Gene3D" id="2.60.120.200">
    <property type="match status" value="1"/>
</dbReference>
<dbReference type="GO" id="GO:0004553">
    <property type="term" value="F:hydrolase activity, hydrolyzing O-glycosyl compounds"/>
    <property type="evidence" value="ECO:0007669"/>
    <property type="project" value="InterPro"/>
</dbReference>
<keyword evidence="7" id="KW-0732">Signal</keyword>
<keyword evidence="3 6" id="KW-0326">Glycosidase</keyword>
<feature type="active site" description="Proton acceptor" evidence="4">
    <location>
        <position position="47"/>
    </location>
</feature>
<dbReference type="Gene3D" id="2.115.10.20">
    <property type="entry name" value="Glycosyl hydrolase domain, family 43"/>
    <property type="match status" value="1"/>
</dbReference>
<feature type="signal peptide" evidence="7">
    <location>
        <begin position="1"/>
        <end position="24"/>
    </location>
</feature>
<dbReference type="CDD" id="cd09001">
    <property type="entry name" value="GH43_FsAxh1-like"/>
    <property type="match status" value="1"/>
</dbReference>
<evidence type="ECO:0000256" key="5">
    <source>
        <dbReference type="PIRSR" id="PIRSR606710-2"/>
    </source>
</evidence>
<comment type="similarity">
    <text evidence="1 6">Belongs to the glycosyl hydrolase 43 family.</text>
</comment>
<dbReference type="PANTHER" id="PTHR42812">
    <property type="entry name" value="BETA-XYLOSIDASE"/>
    <property type="match status" value="1"/>
</dbReference>
<dbReference type="InterPro" id="IPR006710">
    <property type="entry name" value="Glyco_hydro_43"/>
</dbReference>
<evidence type="ECO:0000256" key="7">
    <source>
        <dbReference type="SAM" id="SignalP"/>
    </source>
</evidence>
<evidence type="ECO:0000313" key="9">
    <source>
        <dbReference type="EMBL" id="MBB5714365.1"/>
    </source>
</evidence>
<dbReference type="RefSeq" id="WP_184055613.1">
    <property type="nucleotide sequence ID" value="NZ_JACIJK010000003.1"/>
</dbReference>
<dbReference type="InterPro" id="IPR041542">
    <property type="entry name" value="GH43_C2"/>
</dbReference>
<comment type="caution">
    <text evidence="9">The sequence shown here is derived from an EMBL/GenBank/DDBJ whole genome shotgun (WGS) entry which is preliminary data.</text>
</comment>
<organism evidence="9 10">
    <name type="scientific">Sphingomonas aerophila</name>
    <dbReference type="NCBI Taxonomy" id="1344948"/>
    <lineage>
        <taxon>Bacteria</taxon>
        <taxon>Pseudomonadati</taxon>
        <taxon>Pseudomonadota</taxon>
        <taxon>Alphaproteobacteria</taxon>
        <taxon>Sphingomonadales</taxon>
        <taxon>Sphingomonadaceae</taxon>
        <taxon>Sphingomonas</taxon>
    </lineage>
</organism>
<feature type="site" description="Important for catalytic activity, responsible for pKa modulation of the active site Glu and correct orientation of both the proton donor and substrate" evidence="5">
    <location>
        <position position="155"/>
    </location>
</feature>
<reference evidence="9 10" key="1">
    <citation type="submission" date="2020-08" db="EMBL/GenBank/DDBJ databases">
        <title>Genomic Encyclopedia of Type Strains, Phase IV (KMG-IV): sequencing the most valuable type-strain genomes for metagenomic binning, comparative biology and taxonomic classification.</title>
        <authorList>
            <person name="Goeker M."/>
        </authorList>
    </citation>
    <scope>NUCLEOTIDE SEQUENCE [LARGE SCALE GENOMIC DNA]</scope>
    <source>
        <strain evidence="9 10">DSM 100044</strain>
    </source>
</reference>
<gene>
    <name evidence="9" type="ORF">FHS94_001196</name>
</gene>
<dbReference type="Proteomes" id="UP000546200">
    <property type="component" value="Unassembled WGS sequence"/>
</dbReference>
<dbReference type="SUPFAM" id="SSF75005">
    <property type="entry name" value="Arabinanase/levansucrase/invertase"/>
    <property type="match status" value="1"/>
</dbReference>
<dbReference type="Pfam" id="PF04616">
    <property type="entry name" value="Glyco_hydro_43"/>
    <property type="match status" value="1"/>
</dbReference>
<feature type="domain" description="Beta-xylosidase C-terminal Concanavalin A-like" evidence="8">
    <location>
        <begin position="320"/>
        <end position="513"/>
    </location>
</feature>
<evidence type="ECO:0000256" key="6">
    <source>
        <dbReference type="RuleBase" id="RU361187"/>
    </source>
</evidence>
<name>A0A7W9ETP8_9SPHN</name>
<feature type="active site" description="Proton donor" evidence="4">
    <location>
        <position position="203"/>
    </location>
</feature>
<proteinExistence type="inferred from homology"/>
<evidence type="ECO:0000259" key="8">
    <source>
        <dbReference type="Pfam" id="PF17851"/>
    </source>
</evidence>
<keyword evidence="10" id="KW-1185">Reference proteome</keyword>
<feature type="chain" id="PRO_5030657876" evidence="7">
    <location>
        <begin position="25"/>
        <end position="528"/>
    </location>
</feature>
<dbReference type="SUPFAM" id="SSF49899">
    <property type="entry name" value="Concanavalin A-like lectins/glucanases"/>
    <property type="match status" value="1"/>
</dbReference>
<dbReference type="EMBL" id="JACIJK010000003">
    <property type="protein sequence ID" value="MBB5714365.1"/>
    <property type="molecule type" value="Genomic_DNA"/>
</dbReference>
<evidence type="ECO:0000256" key="3">
    <source>
        <dbReference type="ARBA" id="ARBA00023295"/>
    </source>
</evidence>
<dbReference type="InterPro" id="IPR013320">
    <property type="entry name" value="ConA-like_dom_sf"/>
</dbReference>
<keyword evidence="2 6" id="KW-0378">Hydrolase</keyword>
<sequence>MLCGEKSIGAIAAGLLALAGAADAQVWRADQGDGTYRNPVLFADYPDPDIIRVGQDFYFASTTFANVPGITILHSRDLVNWRISGHVLPRLDGDRRFDLRDGGVYRQGFFAASLRHHGGRFFLAVTPVGMNTRLYSATSINGPWTFTELDLQAFDPGLFFDDDGTGYIATSIGSDGTITLLTLNKDYSAVASSRVIHFHKGAEGSKLIKRAGWYYLFNAIPNRLGMTVSRARTLRGPWETRPQIDDKSGGHQGALVDLPDGGWYGFVMVDAGAIGRMTNISPVFWKDDWPIWGTPDAPNRVPDRAPKPISGQPFAEPPSSDDFASAKLGPQWQWNHNPDDTRWSLTQRPGFLRLHATRAADLWSARNTLTQKTQGPRGRATVKLDLAGIRPGDVCGFGTFGKISAQLSIVGGNGSRSLTMKVTDSTEAGPKTETRVPAIPFTGRQLWLRVDTDFGRSTGQVAYSSDGARWAAVGGAFPLRFDWRTGTFQGQQFALSCYNPGASGGHLDIDSFTLSALPADVIVPDAKP</sequence>
<evidence type="ECO:0000256" key="1">
    <source>
        <dbReference type="ARBA" id="ARBA00009865"/>
    </source>
</evidence>
<dbReference type="Pfam" id="PF17851">
    <property type="entry name" value="GH43_C2"/>
    <property type="match status" value="1"/>
</dbReference>